<sequence length="75" mass="8662">MLWLALIGMLSVVAVAEFGGNGDFTVRRWVYVDFGGTVMVDEWTQDYEYLEFISILGFFSYLLAYFISILGFFSY</sequence>
<evidence type="ECO:0000313" key="2">
    <source>
        <dbReference type="Proteomes" id="UP000006729"/>
    </source>
</evidence>
<dbReference type="Proteomes" id="UP000006729">
    <property type="component" value="Chromosome 8"/>
</dbReference>
<protein>
    <submittedName>
        <fullName evidence="1">Uncharacterized protein</fullName>
    </submittedName>
</protein>
<name>A0ACC0SN34_POPTR</name>
<evidence type="ECO:0000313" key="1">
    <source>
        <dbReference type="EMBL" id="KAI9390666.1"/>
    </source>
</evidence>
<gene>
    <name evidence="1" type="ORF">POPTR_008G210250v4</name>
</gene>
<reference evidence="1 2" key="1">
    <citation type="journal article" date="2006" name="Science">
        <title>The genome of black cottonwood, Populus trichocarpa (Torr. &amp; Gray).</title>
        <authorList>
            <person name="Tuskan G.A."/>
            <person name="Difazio S."/>
            <person name="Jansson S."/>
            <person name="Bohlmann J."/>
            <person name="Grigoriev I."/>
            <person name="Hellsten U."/>
            <person name="Putnam N."/>
            <person name="Ralph S."/>
            <person name="Rombauts S."/>
            <person name="Salamov A."/>
            <person name="Schein J."/>
            <person name="Sterck L."/>
            <person name="Aerts A."/>
            <person name="Bhalerao R.R."/>
            <person name="Bhalerao R.P."/>
            <person name="Blaudez D."/>
            <person name="Boerjan W."/>
            <person name="Brun A."/>
            <person name="Brunner A."/>
            <person name="Busov V."/>
            <person name="Campbell M."/>
            <person name="Carlson J."/>
            <person name="Chalot M."/>
            <person name="Chapman J."/>
            <person name="Chen G.L."/>
            <person name="Cooper D."/>
            <person name="Coutinho P.M."/>
            <person name="Couturier J."/>
            <person name="Covert S."/>
            <person name="Cronk Q."/>
            <person name="Cunningham R."/>
            <person name="Davis J."/>
            <person name="Degroeve S."/>
            <person name="Dejardin A."/>
            <person name="Depamphilis C."/>
            <person name="Detter J."/>
            <person name="Dirks B."/>
            <person name="Dubchak I."/>
            <person name="Duplessis S."/>
            <person name="Ehlting J."/>
            <person name="Ellis B."/>
            <person name="Gendler K."/>
            <person name="Goodstein D."/>
            <person name="Gribskov M."/>
            <person name="Grimwood J."/>
            <person name="Groover A."/>
            <person name="Gunter L."/>
            <person name="Hamberger B."/>
            <person name="Heinze B."/>
            <person name="Helariutta Y."/>
            <person name="Henrissat B."/>
            <person name="Holligan D."/>
            <person name="Holt R."/>
            <person name="Huang W."/>
            <person name="Islam-Faridi N."/>
            <person name="Jones S."/>
            <person name="Jones-Rhoades M."/>
            <person name="Jorgensen R."/>
            <person name="Joshi C."/>
            <person name="Kangasjarvi J."/>
            <person name="Karlsson J."/>
            <person name="Kelleher C."/>
            <person name="Kirkpatrick R."/>
            <person name="Kirst M."/>
            <person name="Kohler A."/>
            <person name="Kalluri U."/>
            <person name="Larimer F."/>
            <person name="Leebens-Mack J."/>
            <person name="Leple J.C."/>
            <person name="Locascio P."/>
            <person name="Lou Y."/>
            <person name="Lucas S."/>
            <person name="Martin F."/>
            <person name="Montanini B."/>
            <person name="Napoli C."/>
            <person name="Nelson D.R."/>
            <person name="Nelson C."/>
            <person name="Nieminen K."/>
            <person name="Nilsson O."/>
            <person name="Pereda V."/>
            <person name="Peter G."/>
            <person name="Philippe R."/>
            <person name="Pilate G."/>
            <person name="Poliakov A."/>
            <person name="Razumovskaya J."/>
            <person name="Richardson P."/>
            <person name="Rinaldi C."/>
            <person name="Ritland K."/>
            <person name="Rouze P."/>
            <person name="Ryaboy D."/>
            <person name="Schmutz J."/>
            <person name="Schrader J."/>
            <person name="Segerman B."/>
            <person name="Shin H."/>
            <person name="Siddiqui A."/>
            <person name="Sterky F."/>
            <person name="Terry A."/>
            <person name="Tsai C.J."/>
            <person name="Uberbacher E."/>
            <person name="Unneberg P."/>
            <person name="Vahala J."/>
            <person name="Wall K."/>
            <person name="Wessler S."/>
            <person name="Yang G."/>
            <person name="Yin T."/>
            <person name="Douglas C."/>
            <person name="Marra M."/>
            <person name="Sandberg G."/>
            <person name="Van de Peer Y."/>
            <person name="Rokhsar D."/>
        </authorList>
    </citation>
    <scope>NUCLEOTIDE SEQUENCE [LARGE SCALE GENOMIC DNA]</scope>
    <source>
        <strain evidence="2">cv. Nisqually</strain>
    </source>
</reference>
<organism evidence="1 2">
    <name type="scientific">Populus trichocarpa</name>
    <name type="common">Western balsam poplar</name>
    <name type="synonym">Populus balsamifera subsp. trichocarpa</name>
    <dbReference type="NCBI Taxonomy" id="3694"/>
    <lineage>
        <taxon>Eukaryota</taxon>
        <taxon>Viridiplantae</taxon>
        <taxon>Streptophyta</taxon>
        <taxon>Embryophyta</taxon>
        <taxon>Tracheophyta</taxon>
        <taxon>Spermatophyta</taxon>
        <taxon>Magnoliopsida</taxon>
        <taxon>eudicotyledons</taxon>
        <taxon>Gunneridae</taxon>
        <taxon>Pentapetalae</taxon>
        <taxon>rosids</taxon>
        <taxon>fabids</taxon>
        <taxon>Malpighiales</taxon>
        <taxon>Salicaceae</taxon>
        <taxon>Saliceae</taxon>
        <taxon>Populus</taxon>
    </lineage>
</organism>
<dbReference type="EMBL" id="CM009297">
    <property type="protein sequence ID" value="KAI9390666.1"/>
    <property type="molecule type" value="Genomic_DNA"/>
</dbReference>
<comment type="caution">
    <text evidence="1">The sequence shown here is derived from an EMBL/GenBank/DDBJ whole genome shotgun (WGS) entry which is preliminary data.</text>
</comment>
<accession>A0ACC0SN34</accession>
<keyword evidence="2" id="KW-1185">Reference proteome</keyword>
<proteinExistence type="predicted"/>